<dbReference type="InterPro" id="IPR040807">
    <property type="entry name" value="DUF5522"/>
</dbReference>
<sequence length="60" mass="6666">MSPAAEKAHDTAVAAGRDFYTDPDTGLMVMTSLYLKNRGYCCGNICRHCPYDRGEQPTKH</sequence>
<evidence type="ECO:0000313" key="1">
    <source>
        <dbReference type="EMBL" id="CAB4639515.1"/>
    </source>
</evidence>
<reference evidence="1" key="1">
    <citation type="submission" date="2020-05" db="EMBL/GenBank/DDBJ databases">
        <authorList>
            <person name="Chiriac C."/>
            <person name="Salcher M."/>
            <person name="Ghai R."/>
            <person name="Kavagutti S V."/>
        </authorList>
    </citation>
    <scope>NUCLEOTIDE SEQUENCE</scope>
</reference>
<dbReference type="EMBL" id="CAEZVQ010000113">
    <property type="protein sequence ID" value="CAB4639515.1"/>
    <property type="molecule type" value="Genomic_DNA"/>
</dbReference>
<gene>
    <name evidence="1" type="ORF">UFOPK2086_00857</name>
</gene>
<dbReference type="AlphaFoldDB" id="A0A6J6JT50"/>
<protein>
    <submittedName>
        <fullName evidence="1">Unannotated protein</fullName>
    </submittedName>
</protein>
<proteinExistence type="predicted"/>
<dbReference type="PANTHER" id="PTHR21037:SF2">
    <property type="entry name" value="SIMILAR TO NOVEL PROTEIN"/>
    <property type="match status" value="1"/>
</dbReference>
<dbReference type="Pfam" id="PF17653">
    <property type="entry name" value="DUF5522"/>
    <property type="match status" value="1"/>
</dbReference>
<name>A0A6J6JT50_9ZZZZ</name>
<dbReference type="PANTHER" id="PTHR21037">
    <property type="entry name" value="39S RIBOSOMAL PROTEIN L14, MITOCHONDRIAL"/>
    <property type="match status" value="1"/>
</dbReference>
<accession>A0A6J6JT50</accession>
<organism evidence="1">
    <name type="scientific">freshwater metagenome</name>
    <dbReference type="NCBI Taxonomy" id="449393"/>
    <lineage>
        <taxon>unclassified sequences</taxon>
        <taxon>metagenomes</taxon>
        <taxon>ecological metagenomes</taxon>
    </lineage>
</organism>